<feature type="transmembrane region" description="Helical" evidence="7">
    <location>
        <begin position="31"/>
        <end position="54"/>
    </location>
</feature>
<name>A0A1E5RIU0_HANUV</name>
<dbReference type="VEuPathDB" id="FungiDB:AWRI3580_g2961"/>
<dbReference type="InterPro" id="IPR002809">
    <property type="entry name" value="EMC3/TMCO1"/>
</dbReference>
<evidence type="ECO:0000256" key="6">
    <source>
        <dbReference type="ARBA" id="ARBA00023136"/>
    </source>
</evidence>
<dbReference type="AlphaFoldDB" id="A0A1E5RIU0"/>
<dbReference type="PANTHER" id="PTHR13116">
    <property type="entry name" value="ER MEMBRANE PROTEIN COMPLEX SUBUNIT 3"/>
    <property type="match status" value="1"/>
</dbReference>
<evidence type="ECO:0000313" key="8">
    <source>
        <dbReference type="EMBL" id="OEJ86831.1"/>
    </source>
</evidence>
<gene>
    <name evidence="8" type="ORF">AWRI3580_g2961</name>
</gene>
<evidence type="ECO:0000256" key="1">
    <source>
        <dbReference type="ARBA" id="ARBA00004141"/>
    </source>
</evidence>
<sequence>MPGYFSLNKNLAILTGASIELALDERLKYNVLLPITIVIVAIGMMKNIILGLLGGDIVEQPRQKFTEIQTIQEINAFLVNGKVLLDEKSFEMKRLHYLNVLKEKKFFAEKVEPEEKEVKKDDADPAQDQFNNSLEELQKNTGGIKQMAVGNALNFIPQTVITWWLNHFFTNYVIMRLPFPLTLKFKEVVQNGIQTRDLDASYTTTISWYFILMYGLDAFYNVFYYNRTKDINELNILKMQTDMGNQTNNMSELQIVQQCEMLEKALEDDMIYDKSEVYGKELEDEILQIYDSNIDINI</sequence>
<dbReference type="EMBL" id="LPNN01000005">
    <property type="protein sequence ID" value="OEJ86831.1"/>
    <property type="molecule type" value="Genomic_DNA"/>
</dbReference>
<evidence type="ECO:0000256" key="5">
    <source>
        <dbReference type="ARBA" id="ARBA00022989"/>
    </source>
</evidence>
<comment type="caution">
    <text evidence="8">The sequence shown here is derived from an EMBL/GenBank/DDBJ whole genome shotgun (WGS) entry which is preliminary data.</text>
</comment>
<evidence type="ECO:0000256" key="7">
    <source>
        <dbReference type="SAM" id="Phobius"/>
    </source>
</evidence>
<accession>A0A1E5RIU0</accession>
<keyword evidence="5 7" id="KW-1133">Transmembrane helix</keyword>
<keyword evidence="9" id="KW-1185">Reference proteome</keyword>
<dbReference type="STRING" id="29833.A0A1E5RIU0"/>
<dbReference type="InterPro" id="IPR008568">
    <property type="entry name" value="EMC3"/>
</dbReference>
<proteinExistence type="inferred from homology"/>
<dbReference type="PANTHER" id="PTHR13116:SF5">
    <property type="entry name" value="ER MEMBRANE PROTEIN COMPLEX SUBUNIT 3"/>
    <property type="match status" value="1"/>
</dbReference>
<organism evidence="8 9">
    <name type="scientific">Hanseniaspora uvarum</name>
    <name type="common">Yeast</name>
    <name type="synonym">Kloeckera apiculata</name>
    <dbReference type="NCBI Taxonomy" id="29833"/>
    <lineage>
        <taxon>Eukaryota</taxon>
        <taxon>Fungi</taxon>
        <taxon>Dikarya</taxon>
        <taxon>Ascomycota</taxon>
        <taxon>Saccharomycotina</taxon>
        <taxon>Saccharomycetes</taxon>
        <taxon>Saccharomycodales</taxon>
        <taxon>Saccharomycodaceae</taxon>
        <taxon>Hanseniaspora</taxon>
    </lineage>
</organism>
<comment type="subcellular location">
    <subcellularLocation>
        <location evidence="1">Membrane</location>
        <topology evidence="1">Multi-pass membrane protein</topology>
    </subcellularLocation>
</comment>
<dbReference type="GO" id="GO:0072546">
    <property type="term" value="C:EMC complex"/>
    <property type="evidence" value="ECO:0007669"/>
    <property type="project" value="TreeGrafter"/>
</dbReference>
<dbReference type="Pfam" id="PF01956">
    <property type="entry name" value="EMC3_TMCO1"/>
    <property type="match status" value="1"/>
</dbReference>
<comment type="similarity">
    <text evidence="2">Belongs to the EMC3 family.</text>
</comment>
<dbReference type="GO" id="GO:0034975">
    <property type="term" value="P:protein folding in endoplasmic reticulum"/>
    <property type="evidence" value="ECO:0007669"/>
    <property type="project" value="TreeGrafter"/>
</dbReference>
<evidence type="ECO:0000256" key="4">
    <source>
        <dbReference type="ARBA" id="ARBA00022692"/>
    </source>
</evidence>
<reference evidence="9" key="1">
    <citation type="journal article" date="2016" name="Genome Announc.">
        <title>Genome sequences of three species of Hanseniaspora isolated from spontaneous wine fermentations.</title>
        <authorList>
            <person name="Sternes P.R."/>
            <person name="Lee D."/>
            <person name="Kutyna D.R."/>
            <person name="Borneman A.R."/>
        </authorList>
    </citation>
    <scope>NUCLEOTIDE SEQUENCE [LARGE SCALE GENOMIC DNA]</scope>
    <source>
        <strain evidence="9">AWRI3580</strain>
    </source>
</reference>
<dbReference type="OrthoDB" id="6745403at2759"/>
<dbReference type="Proteomes" id="UP000095358">
    <property type="component" value="Unassembled WGS sequence"/>
</dbReference>
<dbReference type="SMART" id="SM01415">
    <property type="entry name" value="DUF106"/>
    <property type="match status" value="1"/>
</dbReference>
<keyword evidence="4 7" id="KW-0812">Transmembrane</keyword>
<evidence type="ECO:0000256" key="3">
    <source>
        <dbReference type="ARBA" id="ARBA00020822"/>
    </source>
</evidence>
<protein>
    <recommendedName>
        <fullName evidence="3">ER membrane protein complex subunit 3</fullName>
    </recommendedName>
</protein>
<keyword evidence="6 7" id="KW-0472">Membrane</keyword>
<evidence type="ECO:0000256" key="2">
    <source>
        <dbReference type="ARBA" id="ARBA00005376"/>
    </source>
</evidence>
<evidence type="ECO:0000313" key="9">
    <source>
        <dbReference type="Proteomes" id="UP000095358"/>
    </source>
</evidence>